<name>A0A399F5E8_9DEIN</name>
<keyword evidence="2" id="KW-1185">Reference proteome</keyword>
<protein>
    <submittedName>
        <fullName evidence="1">Uncharacterized protein</fullName>
    </submittedName>
</protein>
<sequence>MGAERAIRTRVYLLRIEREVDGSLRLTLRARGVHQALHFSSMEALTVHLRGLEAEFRPRGLR</sequence>
<evidence type="ECO:0000313" key="2">
    <source>
        <dbReference type="Proteomes" id="UP000266178"/>
    </source>
</evidence>
<proteinExistence type="predicted"/>
<dbReference type="RefSeq" id="WP_119358124.1">
    <property type="nucleotide sequence ID" value="NZ_BJXM01000027.1"/>
</dbReference>
<dbReference type="OrthoDB" id="9923974at2"/>
<comment type="caution">
    <text evidence="1">The sequence shown here is derived from an EMBL/GenBank/DDBJ whole genome shotgun (WGS) entry which is preliminary data.</text>
</comment>
<accession>A0A399F5E8</accession>
<dbReference type="EMBL" id="QWLB01000043">
    <property type="protein sequence ID" value="RIH91448.1"/>
    <property type="molecule type" value="Genomic_DNA"/>
</dbReference>
<gene>
    <name evidence="1" type="ORF">Mgrana_02675</name>
</gene>
<evidence type="ECO:0000313" key="1">
    <source>
        <dbReference type="EMBL" id="RIH91448.1"/>
    </source>
</evidence>
<organism evidence="1 2">
    <name type="scientific">Meiothermus granaticius NBRC 107808</name>
    <dbReference type="NCBI Taxonomy" id="1227551"/>
    <lineage>
        <taxon>Bacteria</taxon>
        <taxon>Thermotogati</taxon>
        <taxon>Deinococcota</taxon>
        <taxon>Deinococci</taxon>
        <taxon>Thermales</taxon>
        <taxon>Thermaceae</taxon>
        <taxon>Meiothermus</taxon>
    </lineage>
</organism>
<reference evidence="1 2" key="1">
    <citation type="submission" date="2018-08" db="EMBL/GenBank/DDBJ databases">
        <title>Meiothermus granaticius genome AF-68 sequencing project.</title>
        <authorList>
            <person name="Da Costa M.S."/>
            <person name="Albuquerque L."/>
            <person name="Raposo P."/>
            <person name="Froufe H.J.C."/>
            <person name="Barroso C.S."/>
            <person name="Egas C."/>
        </authorList>
    </citation>
    <scope>NUCLEOTIDE SEQUENCE [LARGE SCALE GENOMIC DNA]</scope>
    <source>
        <strain evidence="1 2">AF-68</strain>
    </source>
</reference>
<dbReference type="Proteomes" id="UP000266178">
    <property type="component" value="Unassembled WGS sequence"/>
</dbReference>
<dbReference type="AlphaFoldDB" id="A0A399F5E8"/>